<protein>
    <submittedName>
        <fullName evidence="2">DUF5753 domain-containing protein</fullName>
    </submittedName>
</protein>
<gene>
    <name evidence="2" type="ORF">SK571_02580</name>
</gene>
<organism evidence="2 3">
    <name type="scientific">Lentzea kristufekii</name>
    <dbReference type="NCBI Taxonomy" id="3095430"/>
    <lineage>
        <taxon>Bacteria</taxon>
        <taxon>Bacillati</taxon>
        <taxon>Actinomycetota</taxon>
        <taxon>Actinomycetes</taxon>
        <taxon>Pseudonocardiales</taxon>
        <taxon>Pseudonocardiaceae</taxon>
        <taxon>Lentzea</taxon>
    </lineage>
</organism>
<evidence type="ECO:0000313" key="2">
    <source>
        <dbReference type="EMBL" id="MDX8048258.1"/>
    </source>
</evidence>
<dbReference type="InterPro" id="IPR043917">
    <property type="entry name" value="DUF5753"/>
</dbReference>
<name>A0ABU4TJ20_9PSEU</name>
<keyword evidence="3" id="KW-1185">Reference proteome</keyword>
<evidence type="ECO:0000259" key="1">
    <source>
        <dbReference type="Pfam" id="PF19054"/>
    </source>
</evidence>
<feature type="domain" description="DUF5753" evidence="1">
    <location>
        <begin position="4"/>
        <end position="176"/>
    </location>
</feature>
<reference evidence="2 3" key="1">
    <citation type="submission" date="2023-11" db="EMBL/GenBank/DDBJ databases">
        <title>Lentzea sokolovensis, sp. nov., Lentzea kristufkii, sp. nov., and Lentzea miocenensis, sp. nov., rare actinobacteria from Sokolov Coal Basin, Miocene lacustrine sediment, Czech Republic.</title>
        <authorList>
            <person name="Lara A."/>
            <person name="Kotroba L."/>
            <person name="Nouioui I."/>
            <person name="Neumann-Schaal M."/>
            <person name="Mast Y."/>
            <person name="Chronakova A."/>
        </authorList>
    </citation>
    <scope>NUCLEOTIDE SEQUENCE [LARGE SCALE GENOMIC DNA]</scope>
    <source>
        <strain evidence="2 3">BCCO 10_0798</strain>
    </source>
</reference>
<dbReference type="EMBL" id="JAXAVV010000001">
    <property type="protein sequence ID" value="MDX8048258.1"/>
    <property type="molecule type" value="Genomic_DNA"/>
</dbReference>
<reference evidence="2 3" key="2">
    <citation type="submission" date="2023-11" db="EMBL/GenBank/DDBJ databases">
        <authorList>
            <person name="Lara A.C."/>
            <person name="Chronakova A."/>
        </authorList>
    </citation>
    <scope>NUCLEOTIDE SEQUENCE [LARGE SCALE GENOMIC DNA]</scope>
    <source>
        <strain evidence="2 3">BCCO 10_0798</strain>
    </source>
</reference>
<accession>A0ABU4TJ20</accession>
<proteinExistence type="predicted"/>
<dbReference type="Proteomes" id="UP001271792">
    <property type="component" value="Unassembled WGS sequence"/>
</dbReference>
<sequence>MRLRTVVEHLNAAATMTCWHTHMVPLFLQTSDYMRAVLHASSTASGDELEARVQARLAMQELLQNVVKSTFVIHELALRLMVGGAEVQSAQVLHLMFMANRQNITVRIVPAANGAHAGLAGPFTRLTFAKYEPLIWVETENSSLFAEADAAIEGYERVIRALDDDALDVDASKELMVRLYENLCVNY</sequence>
<comment type="caution">
    <text evidence="2">The sequence shown here is derived from an EMBL/GenBank/DDBJ whole genome shotgun (WGS) entry which is preliminary data.</text>
</comment>
<dbReference type="Pfam" id="PF19054">
    <property type="entry name" value="DUF5753"/>
    <property type="match status" value="1"/>
</dbReference>
<evidence type="ECO:0000313" key="3">
    <source>
        <dbReference type="Proteomes" id="UP001271792"/>
    </source>
</evidence>
<dbReference type="RefSeq" id="WP_319982557.1">
    <property type="nucleotide sequence ID" value="NZ_JAXAVV010000001.1"/>
</dbReference>